<keyword evidence="3" id="KW-1185">Reference proteome</keyword>
<dbReference type="EMBL" id="JACMRX010000002">
    <property type="protein sequence ID" value="KAF7996117.1"/>
    <property type="molecule type" value="Genomic_DNA"/>
</dbReference>
<name>A0A834Y1V8_APHGI</name>
<sequence>NNKNNTTDDLGHTNKTETGFRPKLRQWATENLDTLRLNVITKLLKVLIIEGHHDLPKTAQTLLGTGHVRMTQVMACKSGNNEKIEALHSSLFIKCLDCEINTEVHTGKMHTNSAGTFANHNTRAVLGVMHSGSSYAALNKLLACVDMPPMSKHIFKKYENEISPALEKAAEECCLRAASEENVGNCNDLIDD</sequence>
<comment type="caution">
    <text evidence="2">The sequence shown here is derived from an EMBL/GenBank/DDBJ whole genome shotgun (WGS) entry which is preliminary data.</text>
</comment>
<evidence type="ECO:0000313" key="3">
    <source>
        <dbReference type="Proteomes" id="UP000639338"/>
    </source>
</evidence>
<evidence type="ECO:0000259" key="1">
    <source>
        <dbReference type="Pfam" id="PF20700"/>
    </source>
</evidence>
<organism evidence="2 3">
    <name type="scientific">Aphidius gifuensis</name>
    <name type="common">Parasitoid wasp</name>
    <dbReference type="NCBI Taxonomy" id="684658"/>
    <lineage>
        <taxon>Eukaryota</taxon>
        <taxon>Metazoa</taxon>
        <taxon>Ecdysozoa</taxon>
        <taxon>Arthropoda</taxon>
        <taxon>Hexapoda</taxon>
        <taxon>Insecta</taxon>
        <taxon>Pterygota</taxon>
        <taxon>Neoptera</taxon>
        <taxon>Endopterygota</taxon>
        <taxon>Hymenoptera</taxon>
        <taxon>Apocrita</taxon>
        <taxon>Ichneumonoidea</taxon>
        <taxon>Braconidae</taxon>
        <taxon>Aphidiinae</taxon>
        <taxon>Aphidius</taxon>
    </lineage>
</organism>
<feature type="non-terminal residue" evidence="2">
    <location>
        <position position="192"/>
    </location>
</feature>
<feature type="domain" description="Mutator-like transposase" evidence="1">
    <location>
        <begin position="79"/>
        <end position="181"/>
    </location>
</feature>
<dbReference type="Proteomes" id="UP000639338">
    <property type="component" value="Unassembled WGS sequence"/>
</dbReference>
<gene>
    <name evidence="2" type="ORF">HCN44_010373</name>
</gene>
<accession>A0A834Y1V8</accession>
<protein>
    <recommendedName>
        <fullName evidence="1">Mutator-like transposase domain-containing protein</fullName>
    </recommendedName>
</protein>
<evidence type="ECO:0000313" key="2">
    <source>
        <dbReference type="EMBL" id="KAF7996117.1"/>
    </source>
</evidence>
<proteinExistence type="predicted"/>
<dbReference type="AlphaFoldDB" id="A0A834Y1V8"/>
<reference evidence="2 3" key="1">
    <citation type="submission" date="2020-08" db="EMBL/GenBank/DDBJ databases">
        <title>Aphidius gifuensis genome sequencing and assembly.</title>
        <authorList>
            <person name="Du Z."/>
        </authorList>
    </citation>
    <scope>NUCLEOTIDE SEQUENCE [LARGE SCALE GENOMIC DNA]</scope>
    <source>
        <strain evidence="2">YNYX2018</strain>
        <tissue evidence="2">Adults</tissue>
    </source>
</reference>
<dbReference type="InterPro" id="IPR049012">
    <property type="entry name" value="Mutator_transp_dom"/>
</dbReference>
<dbReference type="Pfam" id="PF20700">
    <property type="entry name" value="Mutator"/>
    <property type="match status" value="1"/>
</dbReference>
<dbReference type="OrthoDB" id="7692185at2759"/>